<dbReference type="Proteomes" id="UP000325161">
    <property type="component" value="Chromosome"/>
</dbReference>
<keyword evidence="4" id="KW-0804">Transcription</keyword>
<dbReference type="RefSeq" id="WP_148814439.1">
    <property type="nucleotide sequence ID" value="NZ_CP043046.1"/>
</dbReference>
<name>A0A5C0AWD7_9BURK</name>
<keyword evidence="3" id="KW-0238">DNA-binding</keyword>
<dbReference type="PANTHER" id="PTHR30537:SF5">
    <property type="entry name" value="HTH-TYPE TRANSCRIPTIONAL ACTIVATOR TTDR-RELATED"/>
    <property type="match status" value="1"/>
</dbReference>
<dbReference type="Pfam" id="PF00126">
    <property type="entry name" value="HTH_1"/>
    <property type="match status" value="1"/>
</dbReference>
<dbReference type="EMBL" id="CP043046">
    <property type="protein sequence ID" value="QEI06056.1"/>
    <property type="molecule type" value="Genomic_DNA"/>
</dbReference>
<dbReference type="OrthoDB" id="9110639at2"/>
<dbReference type="InterPro" id="IPR000847">
    <property type="entry name" value="LysR_HTH_N"/>
</dbReference>
<dbReference type="InterPro" id="IPR036388">
    <property type="entry name" value="WH-like_DNA-bd_sf"/>
</dbReference>
<organism evidence="6 7">
    <name type="scientific">Pigmentiphaga aceris</name>
    <dbReference type="NCBI Taxonomy" id="1940612"/>
    <lineage>
        <taxon>Bacteria</taxon>
        <taxon>Pseudomonadati</taxon>
        <taxon>Pseudomonadota</taxon>
        <taxon>Betaproteobacteria</taxon>
        <taxon>Burkholderiales</taxon>
        <taxon>Alcaligenaceae</taxon>
        <taxon>Pigmentiphaga</taxon>
    </lineage>
</organism>
<comment type="similarity">
    <text evidence="1">Belongs to the LysR transcriptional regulatory family.</text>
</comment>
<evidence type="ECO:0000256" key="1">
    <source>
        <dbReference type="ARBA" id="ARBA00009437"/>
    </source>
</evidence>
<keyword evidence="7" id="KW-1185">Reference proteome</keyword>
<evidence type="ECO:0000256" key="4">
    <source>
        <dbReference type="ARBA" id="ARBA00023163"/>
    </source>
</evidence>
<dbReference type="PROSITE" id="PS50931">
    <property type="entry name" value="HTH_LYSR"/>
    <property type="match status" value="1"/>
</dbReference>
<evidence type="ECO:0000256" key="2">
    <source>
        <dbReference type="ARBA" id="ARBA00023015"/>
    </source>
</evidence>
<feature type="domain" description="HTH lysR-type" evidence="5">
    <location>
        <begin position="14"/>
        <end position="63"/>
    </location>
</feature>
<protein>
    <submittedName>
        <fullName evidence="6">LysR family transcriptional regulator</fullName>
    </submittedName>
</protein>
<dbReference type="FunFam" id="1.10.10.10:FF:000001">
    <property type="entry name" value="LysR family transcriptional regulator"/>
    <property type="match status" value="1"/>
</dbReference>
<dbReference type="InterPro" id="IPR036390">
    <property type="entry name" value="WH_DNA-bd_sf"/>
</dbReference>
<proteinExistence type="inferred from homology"/>
<dbReference type="SUPFAM" id="SSF53850">
    <property type="entry name" value="Periplasmic binding protein-like II"/>
    <property type="match status" value="1"/>
</dbReference>
<gene>
    <name evidence="6" type="ORF">FXN63_09560</name>
</gene>
<dbReference type="KEGG" id="pacr:FXN63_09560"/>
<sequence>MSDLSQRFDGLAEFVETARAGSFTAAGAILQLTPSAVGKSVSRLEARVGTKLLHRTTRRLTLTNEGEAYLETCLAVLGQLDGAEKNLASGRNAVVGKVRIDLPAAFGRRHVMPLLTALAREHAGLHFKVMFSERTIDVVDEGADVAVRIGSLDDDADLVARKLGTQKLVICASPAYLDQHGHPQAASELLTRDCIIGWRRKARPTWLLKEKDGRSYAQEVNVRHEFSDGDAMVAAVLAGCGLCQLPTWLVGGQLQSGALATVLDQFAGSEMPIHVVWPKSRYIHPKLRVVVDALVQAATRPGSGFMP</sequence>
<dbReference type="AlphaFoldDB" id="A0A5C0AWD7"/>
<dbReference type="SUPFAM" id="SSF46785">
    <property type="entry name" value="Winged helix' DNA-binding domain"/>
    <property type="match status" value="1"/>
</dbReference>
<dbReference type="Pfam" id="PF03466">
    <property type="entry name" value="LysR_substrate"/>
    <property type="match status" value="1"/>
</dbReference>
<dbReference type="Gene3D" id="3.40.190.290">
    <property type="match status" value="1"/>
</dbReference>
<dbReference type="Gene3D" id="1.10.10.10">
    <property type="entry name" value="Winged helix-like DNA-binding domain superfamily/Winged helix DNA-binding domain"/>
    <property type="match status" value="1"/>
</dbReference>
<evidence type="ECO:0000313" key="7">
    <source>
        <dbReference type="Proteomes" id="UP000325161"/>
    </source>
</evidence>
<dbReference type="GO" id="GO:0003700">
    <property type="term" value="F:DNA-binding transcription factor activity"/>
    <property type="evidence" value="ECO:0007669"/>
    <property type="project" value="InterPro"/>
</dbReference>
<reference evidence="6 7" key="1">
    <citation type="submission" date="2019-08" db="EMBL/GenBank/DDBJ databases">
        <title>Amphibian skin-associated Pigmentiphaga: genome sequence and occurrence across geography and hosts.</title>
        <authorList>
            <person name="Bletz M.C."/>
            <person name="Bunk B."/>
            <person name="Sproeer C."/>
            <person name="Biwer P."/>
            <person name="Reiter S."/>
            <person name="Rabemananjara F.C.E."/>
            <person name="Schulz S."/>
            <person name="Overmann J."/>
            <person name="Vences M."/>
        </authorList>
    </citation>
    <scope>NUCLEOTIDE SEQUENCE [LARGE SCALE GENOMIC DNA]</scope>
    <source>
        <strain evidence="6 7">Mada1488</strain>
    </source>
</reference>
<dbReference type="InterPro" id="IPR005119">
    <property type="entry name" value="LysR_subst-bd"/>
</dbReference>
<dbReference type="CDD" id="cd08475">
    <property type="entry name" value="PBP2_CrgA_like_6"/>
    <property type="match status" value="1"/>
</dbReference>
<dbReference type="PANTHER" id="PTHR30537">
    <property type="entry name" value="HTH-TYPE TRANSCRIPTIONAL REGULATOR"/>
    <property type="match status" value="1"/>
</dbReference>
<evidence type="ECO:0000259" key="5">
    <source>
        <dbReference type="PROSITE" id="PS50931"/>
    </source>
</evidence>
<accession>A0A5C0AWD7</accession>
<evidence type="ECO:0000256" key="3">
    <source>
        <dbReference type="ARBA" id="ARBA00023125"/>
    </source>
</evidence>
<evidence type="ECO:0000313" key="6">
    <source>
        <dbReference type="EMBL" id="QEI06056.1"/>
    </source>
</evidence>
<dbReference type="InterPro" id="IPR058163">
    <property type="entry name" value="LysR-type_TF_proteobact-type"/>
</dbReference>
<keyword evidence="2" id="KW-0805">Transcription regulation</keyword>
<dbReference type="GO" id="GO:0003677">
    <property type="term" value="F:DNA binding"/>
    <property type="evidence" value="ECO:0007669"/>
    <property type="project" value="UniProtKB-KW"/>
</dbReference>